<dbReference type="PANTHER" id="PTHR43037:SF1">
    <property type="entry name" value="BLL1128 PROTEIN"/>
    <property type="match status" value="1"/>
</dbReference>
<feature type="region of interest" description="Disordered" evidence="2">
    <location>
        <begin position="441"/>
        <end position="464"/>
    </location>
</feature>
<comment type="caution">
    <text evidence="4">The sequence shown here is derived from an EMBL/GenBank/DDBJ whole genome shotgun (WGS) entry which is preliminary data.</text>
</comment>
<dbReference type="InterPro" id="IPR050955">
    <property type="entry name" value="Plant_Biomass_Hydrol_Est"/>
</dbReference>
<sequence length="495" mass="54970">MRKIKKLFAMMMTLVMTLGIITTNISAIEELKVTSIVANTYVGDGQREVSSFEITVNDINLVNDLKAEDFDITNNVSSVPYDVATNALADDYLDDGISLEIKGNTIILNVKAFDYTGRYNPDFSKNPWQVTCNKYGVLSFNKDNVTTLKTKTLDDAIRGTFTYAGLTREYALYLPKNSDGTNMKNVPLVVWNHGGGEYAGQLENTLVANRGLTAWVEAGYNTAVLQIQVSNPNYSYGTAFDEDKKSLIDQNNALQAALIKKLIAEGTVDQNRVYVTGASSGGGATMRFIMQYPELFAGAIACCSMDPIVWVHYNYQDSYEQIVENFETAFQGQVYTWDETKEMMVSKQVDTASLVELPIYFTHAQNDTTCNVNSSKAMYEALNNLGAKNNHLTIWSNQEMTDEGIAEGLLHWSWVKVLNHNEEGSPMNWLFKQTNASENIPVEKEESNNSKTETTASEEAKKAVKTGDDSTVELMAMMTGLSLLAGTVVLSKKYY</sequence>
<protein>
    <recommendedName>
        <fullName evidence="3">Peptidase S9 prolyl oligopeptidase catalytic domain-containing protein</fullName>
    </recommendedName>
</protein>
<keyword evidence="1" id="KW-0732">Signal</keyword>
<evidence type="ECO:0000259" key="3">
    <source>
        <dbReference type="Pfam" id="PF00326"/>
    </source>
</evidence>
<name>A0A3E3EES9_9FIRM</name>
<dbReference type="Gene3D" id="3.40.50.1820">
    <property type="entry name" value="alpha/beta hydrolase"/>
    <property type="match status" value="1"/>
</dbReference>
<proteinExistence type="predicted"/>
<dbReference type="RefSeq" id="WP_020994303.1">
    <property type="nucleotide sequence ID" value="NZ_CP068485.1"/>
</dbReference>
<dbReference type="GO" id="GO:0006508">
    <property type="term" value="P:proteolysis"/>
    <property type="evidence" value="ECO:0007669"/>
    <property type="project" value="InterPro"/>
</dbReference>
<dbReference type="AlphaFoldDB" id="A0A3E3EES9"/>
<dbReference type="InterPro" id="IPR029058">
    <property type="entry name" value="AB_hydrolase_fold"/>
</dbReference>
<evidence type="ECO:0000256" key="1">
    <source>
        <dbReference type="ARBA" id="ARBA00022729"/>
    </source>
</evidence>
<dbReference type="Pfam" id="PF00326">
    <property type="entry name" value="Peptidase_S9"/>
    <property type="match status" value="1"/>
</dbReference>
<dbReference type="SUPFAM" id="SSF53474">
    <property type="entry name" value="alpha/beta-Hydrolases"/>
    <property type="match status" value="1"/>
</dbReference>
<accession>A0A3E3EES9</accession>
<dbReference type="PANTHER" id="PTHR43037">
    <property type="entry name" value="UNNAMED PRODUCT-RELATED"/>
    <property type="match status" value="1"/>
</dbReference>
<dbReference type="Proteomes" id="UP000261032">
    <property type="component" value="Unassembled WGS sequence"/>
</dbReference>
<organism evidence="4 5">
    <name type="scientific">Thomasclavelia ramosa</name>
    <dbReference type="NCBI Taxonomy" id="1547"/>
    <lineage>
        <taxon>Bacteria</taxon>
        <taxon>Bacillati</taxon>
        <taxon>Bacillota</taxon>
        <taxon>Erysipelotrichia</taxon>
        <taxon>Erysipelotrichales</taxon>
        <taxon>Coprobacillaceae</taxon>
        <taxon>Thomasclavelia</taxon>
    </lineage>
</organism>
<dbReference type="InterPro" id="IPR001375">
    <property type="entry name" value="Peptidase_S9_cat"/>
</dbReference>
<reference evidence="4 5" key="1">
    <citation type="submission" date="2018-08" db="EMBL/GenBank/DDBJ databases">
        <title>A genome reference for cultivated species of the human gut microbiota.</title>
        <authorList>
            <person name="Zou Y."/>
            <person name="Xue W."/>
            <person name="Luo G."/>
        </authorList>
    </citation>
    <scope>NUCLEOTIDE SEQUENCE [LARGE SCALE GENOMIC DNA]</scope>
    <source>
        <strain evidence="4 5">OM06-4</strain>
    </source>
</reference>
<evidence type="ECO:0000256" key="2">
    <source>
        <dbReference type="SAM" id="MobiDB-lite"/>
    </source>
</evidence>
<evidence type="ECO:0000313" key="4">
    <source>
        <dbReference type="EMBL" id="RGD86299.1"/>
    </source>
</evidence>
<evidence type="ECO:0000313" key="5">
    <source>
        <dbReference type="Proteomes" id="UP000261032"/>
    </source>
</evidence>
<feature type="domain" description="Peptidase S9 prolyl oligopeptidase catalytic" evidence="3">
    <location>
        <begin position="217"/>
        <end position="388"/>
    </location>
</feature>
<dbReference type="GO" id="GO:0008236">
    <property type="term" value="F:serine-type peptidase activity"/>
    <property type="evidence" value="ECO:0007669"/>
    <property type="project" value="InterPro"/>
</dbReference>
<dbReference type="EMBL" id="QUSL01000006">
    <property type="protein sequence ID" value="RGD86299.1"/>
    <property type="molecule type" value="Genomic_DNA"/>
</dbReference>
<gene>
    <name evidence="4" type="ORF">DXB93_05395</name>
</gene>